<dbReference type="InterPro" id="IPR052721">
    <property type="entry name" value="ET_Amicyanin"/>
</dbReference>
<feature type="transmembrane region" description="Helical" evidence="1">
    <location>
        <begin position="29"/>
        <end position="46"/>
    </location>
</feature>
<dbReference type="PANTHER" id="PTHR36507:SF1">
    <property type="entry name" value="BLL1555 PROTEIN"/>
    <property type="match status" value="1"/>
</dbReference>
<keyword evidence="1" id="KW-0472">Membrane</keyword>
<dbReference type="OrthoDB" id="387689at2157"/>
<feature type="transmembrane region" description="Helical" evidence="1">
    <location>
        <begin position="157"/>
        <end position="176"/>
    </location>
</feature>
<name>V6AQU0_9ARCH</name>
<feature type="transmembrane region" description="Helical" evidence="1">
    <location>
        <begin position="52"/>
        <end position="73"/>
    </location>
</feature>
<keyword evidence="1" id="KW-0812">Transmembrane</keyword>
<dbReference type="AlphaFoldDB" id="V6AQU0"/>
<feature type="transmembrane region" description="Helical" evidence="1">
    <location>
        <begin position="121"/>
        <end position="145"/>
    </location>
</feature>
<accession>V6AQU0</accession>
<comment type="caution">
    <text evidence="2">The sequence shown here is derived from an EMBL/GenBank/DDBJ whole genome shotgun (WGS) entry which is preliminary data.</text>
</comment>
<keyword evidence="1" id="KW-1133">Transmembrane helix</keyword>
<feature type="transmembrane region" description="Helical" evidence="1">
    <location>
        <begin position="94"/>
        <end position="115"/>
    </location>
</feature>
<reference evidence="2 3" key="1">
    <citation type="journal article" date="2013" name="PLoS ONE">
        <title>Enrichment and Genome Sequence of the Group I.1a Ammonia-Oxidizing Archaeon ?Ca. Nitrosotenuis uzonensis? Representing a Clade Globally.</title>
        <authorList>
            <person name="Lebedeva E.V."/>
            <person name="Hatzenpichler R."/>
            <person name="Pelletier E."/>
            <person name="Schuster N."/>
            <person name="Hauzmayer S."/>
            <person name="Bulaev A."/>
            <person name="Grigor'eva N.V."/>
            <person name="Galushko A."/>
            <person name="Schmid M."/>
            <person name="Palatinszky M."/>
            <person name="Le Paslier D."/>
            <person name="Daims H."/>
            <person name="Wagner M."/>
        </authorList>
    </citation>
    <scope>NUCLEOTIDE SEQUENCE [LARGE SCALE GENOMIC DNA]</scope>
    <source>
        <strain evidence="2 3">N4</strain>
    </source>
</reference>
<dbReference type="PANTHER" id="PTHR36507">
    <property type="entry name" value="BLL1555 PROTEIN"/>
    <property type="match status" value="1"/>
</dbReference>
<dbReference type="Proteomes" id="UP000018159">
    <property type="component" value="Unassembled WGS sequence"/>
</dbReference>
<dbReference type="Gene3D" id="2.60.40.420">
    <property type="entry name" value="Cupredoxins - blue copper proteins"/>
    <property type="match status" value="1"/>
</dbReference>
<dbReference type="SUPFAM" id="SSF49503">
    <property type="entry name" value="Cupredoxins"/>
    <property type="match status" value="1"/>
</dbReference>
<dbReference type="STRING" id="1407055.NITUZ_140024"/>
<evidence type="ECO:0000313" key="3">
    <source>
        <dbReference type="Proteomes" id="UP000018159"/>
    </source>
</evidence>
<feature type="transmembrane region" description="Helical" evidence="1">
    <location>
        <begin position="238"/>
        <end position="258"/>
    </location>
</feature>
<keyword evidence="3" id="KW-1185">Reference proteome</keyword>
<feature type="transmembrane region" description="Helical" evidence="1">
    <location>
        <begin position="196"/>
        <end position="217"/>
    </location>
</feature>
<gene>
    <name evidence="2" type="ORF">NITUZ_140024</name>
</gene>
<proteinExistence type="predicted"/>
<evidence type="ECO:0000256" key="1">
    <source>
        <dbReference type="SAM" id="Phobius"/>
    </source>
</evidence>
<evidence type="ECO:0008006" key="4">
    <source>
        <dbReference type="Google" id="ProtNLM"/>
    </source>
</evidence>
<organism evidence="2 3">
    <name type="scientific">Candidatus Nitrosotenuis uzonensis</name>
    <dbReference type="NCBI Taxonomy" id="1407055"/>
    <lineage>
        <taxon>Archaea</taxon>
        <taxon>Nitrososphaerota</taxon>
        <taxon>Candidatus Nitrosotenuis</taxon>
    </lineage>
</organism>
<sequence>MSNDDTKEKIEDVKNIENKFYEFLRDAQPLAFLASFSMIIAVFAFPNDRFNSVFEFAAIASAMFLVSFIVSLIGRIALFGESLEKSDRSTYTDLARYGTFFFFGIGIIYLILILLEFSKTISSSITSISIGWVPLFMGIAIFLSVRKGIKDSIKNDSLIRKLTSIVFIVTITLLLFDGVKNLTKGLTGIILIPDDISRVLSYSLFALFGAVVVLMGIQNKKTKGSFTNPDYKEGKTGQILNIVYVIIAFVFIVVIFMHTNATTNCDEKCKSYFENLGFLCTKENENIFSCRFVADKPITVIIPQDASISPNEKNFSPNQIVVSLEVNNTIRWVNLDKNNHKIMSDDNLFNSNELFSGDAFTYRFTKEGAYYYHGDLPWLSGKIIVKDIDVNYKKGKPLEQMTNEQNIFYLIFRTTDNWNPIQKLSILSKNSIMLNLQNQTEPQPMAIGDTIVVNCLIYEDHPIKANMTLMEINENKSYVIFKKIQRNTEFCDDGVTFVS</sequence>
<dbReference type="InterPro" id="IPR008972">
    <property type="entry name" value="Cupredoxin"/>
</dbReference>
<protein>
    <recommendedName>
        <fullName evidence="4">Blue (Type 1) copper domain protein</fullName>
    </recommendedName>
</protein>
<dbReference type="EMBL" id="CBTY010000006">
    <property type="protein sequence ID" value="CDI04949.1"/>
    <property type="molecule type" value="Genomic_DNA"/>
</dbReference>
<evidence type="ECO:0000313" key="2">
    <source>
        <dbReference type="EMBL" id="CDI04949.1"/>
    </source>
</evidence>
<dbReference type="RefSeq" id="WP_048194244.1">
    <property type="nucleotide sequence ID" value="NZ_CBTY010000006.1"/>
</dbReference>